<evidence type="ECO:0000256" key="1">
    <source>
        <dbReference type="SAM" id="MobiDB-lite"/>
    </source>
</evidence>
<dbReference type="AlphaFoldDB" id="A0ABD1Y6Z9"/>
<keyword evidence="2" id="KW-0732">Signal</keyword>
<gene>
    <name evidence="3" type="ORF">R1flu_002734</name>
</gene>
<reference evidence="3 4" key="1">
    <citation type="submission" date="2024-09" db="EMBL/GenBank/DDBJ databases">
        <title>Chromosome-scale assembly of Riccia fluitans.</title>
        <authorList>
            <person name="Paukszto L."/>
            <person name="Sawicki J."/>
            <person name="Karawczyk K."/>
            <person name="Piernik-Szablinska J."/>
            <person name="Szczecinska M."/>
            <person name="Mazdziarz M."/>
        </authorList>
    </citation>
    <scope>NUCLEOTIDE SEQUENCE [LARGE SCALE GENOMIC DNA]</scope>
    <source>
        <strain evidence="3">Rf_01</strain>
        <tissue evidence="3">Aerial parts of the thallus</tissue>
    </source>
</reference>
<dbReference type="SUPFAM" id="SSF54909">
    <property type="entry name" value="Dimeric alpha+beta barrel"/>
    <property type="match status" value="1"/>
</dbReference>
<comment type="caution">
    <text evidence="3">The sequence shown here is derived from an EMBL/GenBank/DDBJ whole genome shotgun (WGS) entry which is preliminary data.</text>
</comment>
<sequence>MAASSVLSAVSCTVSAVPATAGCASSSRTGSDALRCSTVVSSSGRSNNLGGCLSSCSGSDVGKRQFLGKAVRFVQAEEICGVKRGFFIDAAKRVQSGRSYVLSSTLHIAEGKEEEVAALCRDILRWADEKKSQKGSGIAIFECNVDPFEKNVLHFWEQYASFQIMNDARASPEHTKFMNDVRPLLTGPIGLAAYEYKDGQIGHMMNPIGPKGEGGLDDATGQAGTKQQSSSIGQGLGQMEEDEKVKSWGLDKLLAKVRGEDKEAGWSFKTLFGDVKK</sequence>
<dbReference type="InterPro" id="IPR011008">
    <property type="entry name" value="Dimeric_a/b-barrel"/>
</dbReference>
<dbReference type="EMBL" id="JBHFFA010000006">
    <property type="protein sequence ID" value="KAL2622529.1"/>
    <property type="molecule type" value="Genomic_DNA"/>
</dbReference>
<feature type="chain" id="PRO_5044857041" description="ABM domain-containing protein" evidence="2">
    <location>
        <begin position="17"/>
        <end position="277"/>
    </location>
</feature>
<accession>A0ABD1Y6Z9</accession>
<dbReference type="Gene3D" id="3.30.70.100">
    <property type="match status" value="1"/>
</dbReference>
<name>A0ABD1Y6Z9_9MARC</name>
<evidence type="ECO:0000313" key="4">
    <source>
        <dbReference type="Proteomes" id="UP001605036"/>
    </source>
</evidence>
<keyword evidence="4" id="KW-1185">Reference proteome</keyword>
<dbReference type="Proteomes" id="UP001605036">
    <property type="component" value="Unassembled WGS sequence"/>
</dbReference>
<protein>
    <recommendedName>
        <fullName evidence="5">ABM domain-containing protein</fullName>
    </recommendedName>
</protein>
<feature type="signal peptide" evidence="2">
    <location>
        <begin position="1"/>
        <end position="16"/>
    </location>
</feature>
<evidence type="ECO:0000313" key="3">
    <source>
        <dbReference type="EMBL" id="KAL2622529.1"/>
    </source>
</evidence>
<evidence type="ECO:0008006" key="5">
    <source>
        <dbReference type="Google" id="ProtNLM"/>
    </source>
</evidence>
<organism evidence="3 4">
    <name type="scientific">Riccia fluitans</name>
    <dbReference type="NCBI Taxonomy" id="41844"/>
    <lineage>
        <taxon>Eukaryota</taxon>
        <taxon>Viridiplantae</taxon>
        <taxon>Streptophyta</taxon>
        <taxon>Embryophyta</taxon>
        <taxon>Marchantiophyta</taxon>
        <taxon>Marchantiopsida</taxon>
        <taxon>Marchantiidae</taxon>
        <taxon>Marchantiales</taxon>
        <taxon>Ricciaceae</taxon>
        <taxon>Riccia</taxon>
    </lineage>
</organism>
<evidence type="ECO:0000256" key="2">
    <source>
        <dbReference type="SAM" id="SignalP"/>
    </source>
</evidence>
<proteinExistence type="predicted"/>
<feature type="region of interest" description="Disordered" evidence="1">
    <location>
        <begin position="210"/>
        <end position="240"/>
    </location>
</feature>